<dbReference type="InterPro" id="IPR015341">
    <property type="entry name" value="Glyco_hydro_38_cen"/>
</dbReference>
<reference evidence="8" key="2">
    <citation type="submission" date="2015-02" db="UniProtKB">
        <authorList>
            <consortium name="EnsemblMetazoa"/>
        </authorList>
    </citation>
    <scope>IDENTIFICATION</scope>
</reference>
<evidence type="ECO:0000313" key="8">
    <source>
        <dbReference type="EnsemblMetazoa" id="SMAR003440-PA"/>
    </source>
</evidence>
<dbReference type="Pfam" id="PF09261">
    <property type="entry name" value="Alpha-mann_mid"/>
    <property type="match status" value="1"/>
</dbReference>
<dbReference type="InterPro" id="IPR041147">
    <property type="entry name" value="GH38_C"/>
</dbReference>
<dbReference type="InterPro" id="IPR054723">
    <property type="entry name" value="Ams1-like_N"/>
</dbReference>
<evidence type="ECO:0000256" key="6">
    <source>
        <dbReference type="ARBA" id="ARBA00023295"/>
    </source>
</evidence>
<dbReference type="InterPro" id="IPR027291">
    <property type="entry name" value="Glyco_hydro_38_N_sf"/>
</dbReference>
<name>T1IQW1_STRMM</name>
<feature type="domain" description="Glycoside hydrolase family 38 central" evidence="7">
    <location>
        <begin position="479"/>
        <end position="559"/>
    </location>
</feature>
<organism evidence="8 9">
    <name type="scientific">Strigamia maritima</name>
    <name type="common">European centipede</name>
    <name type="synonym">Geophilus maritimus</name>
    <dbReference type="NCBI Taxonomy" id="126957"/>
    <lineage>
        <taxon>Eukaryota</taxon>
        <taxon>Metazoa</taxon>
        <taxon>Ecdysozoa</taxon>
        <taxon>Arthropoda</taxon>
        <taxon>Myriapoda</taxon>
        <taxon>Chilopoda</taxon>
        <taxon>Pleurostigmophora</taxon>
        <taxon>Geophilomorpha</taxon>
        <taxon>Linotaeniidae</taxon>
        <taxon>Strigamia</taxon>
    </lineage>
</organism>
<reference evidence="9" key="1">
    <citation type="submission" date="2011-05" db="EMBL/GenBank/DDBJ databases">
        <authorList>
            <person name="Richards S.R."/>
            <person name="Qu J."/>
            <person name="Jiang H."/>
            <person name="Jhangiani S.N."/>
            <person name="Agravi P."/>
            <person name="Goodspeed R."/>
            <person name="Gross S."/>
            <person name="Mandapat C."/>
            <person name="Jackson L."/>
            <person name="Mathew T."/>
            <person name="Pu L."/>
            <person name="Thornton R."/>
            <person name="Saada N."/>
            <person name="Wilczek-Boney K.B."/>
            <person name="Lee S."/>
            <person name="Kovar C."/>
            <person name="Wu Y."/>
            <person name="Scherer S.E."/>
            <person name="Worley K.C."/>
            <person name="Muzny D.M."/>
            <person name="Gibbs R."/>
        </authorList>
    </citation>
    <scope>NUCLEOTIDE SEQUENCE</scope>
    <source>
        <strain evidence="9">Brora</strain>
    </source>
</reference>
<dbReference type="InterPro" id="IPR011330">
    <property type="entry name" value="Glyco_hydro/deAcase_b/a-brl"/>
</dbReference>
<dbReference type="FunFam" id="3.20.110.10:FF:000002">
    <property type="entry name" value="alpha-mannosidase 2C1 isoform X1"/>
    <property type="match status" value="1"/>
</dbReference>
<dbReference type="InterPro" id="IPR011682">
    <property type="entry name" value="Glyco_hydro_38_C"/>
</dbReference>
<dbReference type="Gene3D" id="1.20.1270.50">
    <property type="entry name" value="Glycoside hydrolase family 38, central domain"/>
    <property type="match status" value="1"/>
</dbReference>
<comment type="catalytic activity">
    <reaction evidence="1">
        <text>Hydrolysis of terminal, non-reducing alpha-D-mannose residues in alpha-D-mannosides.</text>
        <dbReference type="EC" id="3.2.1.24"/>
    </reaction>
</comment>
<dbReference type="PANTHER" id="PTHR46017">
    <property type="entry name" value="ALPHA-MANNOSIDASE 2C1"/>
    <property type="match status" value="1"/>
</dbReference>
<dbReference type="FunFam" id="2.70.98.30:FF:000001">
    <property type="entry name" value="alpha-mannosidase 2C1 isoform X2"/>
    <property type="match status" value="1"/>
</dbReference>
<dbReference type="GO" id="GO:0004559">
    <property type="term" value="F:alpha-mannosidase activity"/>
    <property type="evidence" value="ECO:0007669"/>
    <property type="project" value="UniProtKB-EC"/>
</dbReference>
<dbReference type="eggNOG" id="KOG4342">
    <property type="taxonomic scope" value="Eukaryota"/>
</dbReference>
<dbReference type="GO" id="GO:0009313">
    <property type="term" value="P:oligosaccharide catabolic process"/>
    <property type="evidence" value="ECO:0007669"/>
    <property type="project" value="TreeGrafter"/>
</dbReference>
<dbReference type="EnsemblMetazoa" id="SMAR003440-RA">
    <property type="protein sequence ID" value="SMAR003440-PA"/>
    <property type="gene ID" value="SMAR003440"/>
</dbReference>
<dbReference type="SUPFAM" id="SSF74650">
    <property type="entry name" value="Galactose mutarotase-like"/>
    <property type="match status" value="1"/>
</dbReference>
<dbReference type="OMA" id="GQYWDAW"/>
<sequence length="990" mass="112835">MASLFKHKRTTLERAEKYISTIEWTDCNLTSRLYPNRQPVTELTCYSPPFAPVTLHPELKRVEFEDVVKEQFETVKLGQDFGPTWATHWFRLEINIPEAWIGKEVHLCWDCGCESLIWSEDGQPLAGLSSDDSQVEKVDYILTKKLVHPIFKQVFYVEIACNEMFGASTTGLVGPPDPNRYFTLKMADIAVFDRQINGLIQDLKCLTGIAKYLPEDNQRGYQALYAANQIVNAIQLDMNFEEAAKVANNFFSVKNGLSQHTIIAFEWVKKYYPTLFDRIRRFVIKSQFVCVGGTWVEMDGNIPSGESLLRQFLYGQKFFQDNFGLRCTEFWLPDTFGYSAQLPQIAKHCGIERFLTQKMSWNLVNSFPHQNFLWEGIDGTVIITHFPPGESYTMSMEVEEVIKTVTNLKEKGRVNHSMFLYGHGDGGGGPTEDMLERAQRLHDVDGIPKVQLDKPSKFFTELEHCTANLCRWVGELYLELHNGTYTTQGNIKKSNRRGEFGFHDVEFLASLLFSHTRQEIDYPSEQMEEMWHTLLLNQFHDVLPGSIIRAAVDEANKMYASLLEKQLEMRTNLLDKLFGPSGGNEELQNSIIINTLSWPRTESLNLANNNTVIVSASAMGASKFQPISDYPPVSLERMGTLFVFKNSFIQATVNHCGHVVSLKLPASQNDFIALGHPANQLVLFDDIPLFWDAWDVMDYHLETRRVQNKISTPMKILIVSPMRVVLQCKLSIGVQSELCLKIIMDACKPYLLFDITVDWRENHKFLKVEFPANVLAHEATYEIQYGHLTRPTHRNTSWDTARFEVCGHKWADISEHDFGLSILNDSKYGYSALGNVLSLSLLRSSKRPDETADMGTHSFRYAVMPHFGTFQSAGVIERAYELNCPLILHHSDLTRNPVVDLTTSQSWFWVDTNGVIIDTVKKAERTSQEIIIRIYEAYGRKVQAKISSTLTVRSVVPCSGLEDVLSEPMLWLDGGVIVELSPFQIMSLKL</sequence>
<dbReference type="GO" id="GO:0006013">
    <property type="term" value="P:mannose metabolic process"/>
    <property type="evidence" value="ECO:0007669"/>
    <property type="project" value="InterPro"/>
</dbReference>
<evidence type="ECO:0000256" key="5">
    <source>
        <dbReference type="ARBA" id="ARBA00022801"/>
    </source>
</evidence>
<dbReference type="PANTHER" id="PTHR46017:SF1">
    <property type="entry name" value="ALPHA-MANNOSIDASE 2C1"/>
    <property type="match status" value="1"/>
</dbReference>
<dbReference type="GO" id="GO:0046872">
    <property type="term" value="F:metal ion binding"/>
    <property type="evidence" value="ECO:0007669"/>
    <property type="project" value="UniProtKB-KW"/>
</dbReference>
<dbReference type="Gene3D" id="3.20.110.10">
    <property type="entry name" value="Glycoside hydrolase 38, N terminal domain"/>
    <property type="match status" value="1"/>
</dbReference>
<dbReference type="HOGENOM" id="CLU_003442_0_1_1"/>
<dbReference type="FunFam" id="1.20.1270.50:FF:000004">
    <property type="entry name" value="alpha-mannosidase 2C1 isoform X1"/>
    <property type="match status" value="1"/>
</dbReference>
<dbReference type="InterPro" id="IPR011013">
    <property type="entry name" value="Gal_mutarotase_sf_dom"/>
</dbReference>
<dbReference type="SUPFAM" id="SSF88688">
    <property type="entry name" value="Families 57/38 glycoside transferase middle domain"/>
    <property type="match status" value="1"/>
</dbReference>
<dbReference type="STRING" id="126957.T1IQW1"/>
<dbReference type="EMBL" id="JH431317">
    <property type="status" value="NOT_ANNOTATED_CDS"/>
    <property type="molecule type" value="Genomic_DNA"/>
</dbReference>
<dbReference type="Pfam" id="PF01074">
    <property type="entry name" value="Glyco_hydro_38N"/>
    <property type="match status" value="1"/>
</dbReference>
<dbReference type="GO" id="GO:0030246">
    <property type="term" value="F:carbohydrate binding"/>
    <property type="evidence" value="ECO:0007669"/>
    <property type="project" value="InterPro"/>
</dbReference>
<dbReference type="SUPFAM" id="SSF88713">
    <property type="entry name" value="Glycoside hydrolase/deacetylase"/>
    <property type="match status" value="1"/>
</dbReference>
<dbReference type="SMART" id="SM00872">
    <property type="entry name" value="Alpha-mann_mid"/>
    <property type="match status" value="1"/>
</dbReference>
<keyword evidence="5" id="KW-0378">Hydrolase</keyword>
<dbReference type="PhylomeDB" id="T1IQW1"/>
<evidence type="ECO:0000256" key="2">
    <source>
        <dbReference type="ARBA" id="ARBA00009792"/>
    </source>
</evidence>
<keyword evidence="6" id="KW-0326">Glycosidase</keyword>
<comment type="similarity">
    <text evidence="2">Belongs to the glycosyl hydrolase 38 family.</text>
</comment>
<keyword evidence="4" id="KW-0479">Metal-binding</keyword>
<dbReference type="InterPro" id="IPR037094">
    <property type="entry name" value="Glyco_hydro_38_cen_sf"/>
</dbReference>
<dbReference type="InterPro" id="IPR028995">
    <property type="entry name" value="Glyco_hydro_57/38_cen_sf"/>
</dbReference>
<dbReference type="Pfam" id="PF07748">
    <property type="entry name" value="Glyco_hydro_38C"/>
    <property type="match status" value="1"/>
</dbReference>
<protein>
    <recommendedName>
        <fullName evidence="3">alpha-mannosidase</fullName>
        <ecNumber evidence="3">3.2.1.24</ecNumber>
    </recommendedName>
</protein>
<dbReference type="AlphaFoldDB" id="T1IQW1"/>
<evidence type="ECO:0000256" key="1">
    <source>
        <dbReference type="ARBA" id="ARBA00000365"/>
    </source>
</evidence>
<dbReference type="Pfam" id="PF17677">
    <property type="entry name" value="Glyco_hydro38C2"/>
    <property type="match status" value="1"/>
</dbReference>
<dbReference type="Proteomes" id="UP000014500">
    <property type="component" value="Unassembled WGS sequence"/>
</dbReference>
<evidence type="ECO:0000313" key="9">
    <source>
        <dbReference type="Proteomes" id="UP000014500"/>
    </source>
</evidence>
<dbReference type="Pfam" id="PF22907">
    <property type="entry name" value="Ams1-like_1st"/>
    <property type="match status" value="1"/>
</dbReference>
<proteinExistence type="inferred from homology"/>
<dbReference type="Gene3D" id="2.70.98.30">
    <property type="entry name" value="Golgi alpha-mannosidase II, domain 4"/>
    <property type="match status" value="1"/>
</dbReference>
<evidence type="ECO:0000256" key="3">
    <source>
        <dbReference type="ARBA" id="ARBA00012752"/>
    </source>
</evidence>
<dbReference type="InterPro" id="IPR000602">
    <property type="entry name" value="Glyco_hydro_38_N"/>
</dbReference>
<dbReference type="EC" id="3.2.1.24" evidence="3"/>
<accession>T1IQW1</accession>
<evidence type="ECO:0000259" key="7">
    <source>
        <dbReference type="SMART" id="SM00872"/>
    </source>
</evidence>
<evidence type="ECO:0000256" key="4">
    <source>
        <dbReference type="ARBA" id="ARBA00022723"/>
    </source>
</evidence>
<keyword evidence="9" id="KW-1185">Reference proteome</keyword>